<evidence type="ECO:0000256" key="1">
    <source>
        <dbReference type="SAM" id="MobiDB-lite"/>
    </source>
</evidence>
<sequence>MAKARKSSELADERQHLLIAPPLTTPPILRSEAMGDASKDAAEAPMSQHFVPESPPPIITEPSHHTRQTRRVFSLILQHSTPYPSISPIPPKRPTIPTHCLSAKTDSPLPLSSFSHHQSILGSHQLHVPFLTRSTSPANQASQT</sequence>
<comment type="caution">
    <text evidence="2">The sequence shown here is derived from an EMBL/GenBank/DDBJ whole genome shotgun (WGS) entry which is preliminary data.</text>
</comment>
<dbReference type="Proteomes" id="UP001556367">
    <property type="component" value="Unassembled WGS sequence"/>
</dbReference>
<accession>A0ABR3JFF2</accession>
<feature type="compositionally biased region" description="Basic and acidic residues" evidence="1">
    <location>
        <begin position="1"/>
        <end position="16"/>
    </location>
</feature>
<feature type="region of interest" description="Disordered" evidence="1">
    <location>
        <begin position="83"/>
        <end position="104"/>
    </location>
</feature>
<gene>
    <name evidence="2" type="ORF">HGRIS_003293</name>
</gene>
<evidence type="ECO:0000313" key="2">
    <source>
        <dbReference type="EMBL" id="KAL0954291.1"/>
    </source>
</evidence>
<evidence type="ECO:0000313" key="3">
    <source>
        <dbReference type="Proteomes" id="UP001556367"/>
    </source>
</evidence>
<feature type="compositionally biased region" description="Pro residues" evidence="1">
    <location>
        <begin position="85"/>
        <end position="94"/>
    </location>
</feature>
<keyword evidence="3" id="KW-1185">Reference proteome</keyword>
<proteinExistence type="predicted"/>
<feature type="compositionally biased region" description="Low complexity" evidence="1">
    <location>
        <begin position="17"/>
        <end position="29"/>
    </location>
</feature>
<organism evidence="2 3">
    <name type="scientific">Hohenbuehelia grisea</name>
    <dbReference type="NCBI Taxonomy" id="104357"/>
    <lineage>
        <taxon>Eukaryota</taxon>
        <taxon>Fungi</taxon>
        <taxon>Dikarya</taxon>
        <taxon>Basidiomycota</taxon>
        <taxon>Agaricomycotina</taxon>
        <taxon>Agaricomycetes</taxon>
        <taxon>Agaricomycetidae</taxon>
        <taxon>Agaricales</taxon>
        <taxon>Pleurotineae</taxon>
        <taxon>Pleurotaceae</taxon>
        <taxon>Hohenbuehelia</taxon>
    </lineage>
</organism>
<protein>
    <submittedName>
        <fullName evidence="2">Uncharacterized protein</fullName>
    </submittedName>
</protein>
<feature type="region of interest" description="Disordered" evidence="1">
    <location>
        <begin position="1"/>
        <end position="68"/>
    </location>
</feature>
<reference evidence="3" key="1">
    <citation type="submission" date="2024-06" db="EMBL/GenBank/DDBJ databases">
        <title>Multi-omics analyses provide insights into the biosynthesis of the anticancer antibiotic pleurotin in Hohenbuehelia grisea.</title>
        <authorList>
            <person name="Weaver J.A."/>
            <person name="Alberti F."/>
        </authorList>
    </citation>
    <scope>NUCLEOTIDE SEQUENCE [LARGE SCALE GENOMIC DNA]</scope>
    <source>
        <strain evidence="3">T-177</strain>
    </source>
</reference>
<dbReference type="EMBL" id="JASNQZ010000007">
    <property type="protein sequence ID" value="KAL0954291.1"/>
    <property type="molecule type" value="Genomic_DNA"/>
</dbReference>
<name>A0ABR3JFF2_9AGAR</name>